<dbReference type="InterPro" id="IPR032675">
    <property type="entry name" value="LRR_dom_sf"/>
</dbReference>
<evidence type="ECO:0000313" key="10">
    <source>
        <dbReference type="Proteomes" id="UP000241394"/>
    </source>
</evidence>
<dbReference type="EMBL" id="NKQK01000001">
    <property type="protein sequence ID" value="PSS36153.1"/>
    <property type="molecule type" value="Genomic_DNA"/>
</dbReference>
<evidence type="ECO:0000259" key="8">
    <source>
        <dbReference type="Pfam" id="PF08263"/>
    </source>
</evidence>
<accession>A0A2R6S1M4</accession>
<reference evidence="10" key="2">
    <citation type="journal article" date="2018" name="BMC Genomics">
        <title>A manually annotated Actinidia chinensis var. chinensis (kiwifruit) genome highlights the challenges associated with draft genomes and gene prediction in plants.</title>
        <authorList>
            <person name="Pilkington S.M."/>
            <person name="Crowhurst R."/>
            <person name="Hilario E."/>
            <person name="Nardozza S."/>
            <person name="Fraser L."/>
            <person name="Peng Y."/>
            <person name="Gunaseelan K."/>
            <person name="Simpson R."/>
            <person name="Tahir J."/>
            <person name="Deroles S.C."/>
            <person name="Templeton K."/>
            <person name="Luo Z."/>
            <person name="Davy M."/>
            <person name="Cheng C."/>
            <person name="McNeilage M."/>
            <person name="Scaglione D."/>
            <person name="Liu Y."/>
            <person name="Zhang Q."/>
            <person name="Datson P."/>
            <person name="De Silva N."/>
            <person name="Gardiner S.E."/>
            <person name="Bassett H."/>
            <person name="Chagne D."/>
            <person name="McCallum J."/>
            <person name="Dzierzon H."/>
            <person name="Deng C."/>
            <person name="Wang Y.Y."/>
            <person name="Barron L."/>
            <person name="Manako K."/>
            <person name="Bowen J."/>
            <person name="Foster T.M."/>
            <person name="Erridge Z.A."/>
            <person name="Tiffin H."/>
            <person name="Waite C.N."/>
            <person name="Davies K.M."/>
            <person name="Grierson E.P."/>
            <person name="Laing W.A."/>
            <person name="Kirk R."/>
            <person name="Chen X."/>
            <person name="Wood M."/>
            <person name="Montefiori M."/>
            <person name="Brummell D.A."/>
            <person name="Schwinn K.E."/>
            <person name="Catanach A."/>
            <person name="Fullerton C."/>
            <person name="Li D."/>
            <person name="Meiyalaghan S."/>
            <person name="Nieuwenhuizen N."/>
            <person name="Read N."/>
            <person name="Prakash R."/>
            <person name="Hunter D."/>
            <person name="Zhang H."/>
            <person name="McKenzie M."/>
            <person name="Knabel M."/>
            <person name="Harris A."/>
            <person name="Allan A.C."/>
            <person name="Gleave A."/>
            <person name="Chen A."/>
            <person name="Janssen B.J."/>
            <person name="Plunkett B."/>
            <person name="Ampomah-Dwamena C."/>
            <person name="Voogd C."/>
            <person name="Leif D."/>
            <person name="Lafferty D."/>
            <person name="Souleyre E.J.F."/>
            <person name="Varkonyi-Gasic E."/>
            <person name="Gambi F."/>
            <person name="Hanley J."/>
            <person name="Yao J.L."/>
            <person name="Cheung J."/>
            <person name="David K.M."/>
            <person name="Warren B."/>
            <person name="Marsh K."/>
            <person name="Snowden K.C."/>
            <person name="Lin-Wang K."/>
            <person name="Brian L."/>
            <person name="Martinez-Sanchez M."/>
            <person name="Wang M."/>
            <person name="Ileperuma N."/>
            <person name="Macnee N."/>
            <person name="Campin R."/>
            <person name="McAtee P."/>
            <person name="Drummond R.S.M."/>
            <person name="Espley R.V."/>
            <person name="Ireland H.S."/>
            <person name="Wu R."/>
            <person name="Atkinson R.G."/>
            <person name="Karunairetnam S."/>
            <person name="Bulley S."/>
            <person name="Chunkath S."/>
            <person name="Hanley Z."/>
            <person name="Storey R."/>
            <person name="Thrimawithana A.H."/>
            <person name="Thomson S."/>
            <person name="David C."/>
            <person name="Testolin R."/>
            <person name="Huang H."/>
            <person name="Hellens R.P."/>
            <person name="Schaffer R.J."/>
        </authorList>
    </citation>
    <scope>NUCLEOTIDE SEQUENCE [LARGE SCALE GENOMIC DNA]</scope>
    <source>
        <strain evidence="10">cv. Red5</strain>
    </source>
</reference>
<dbReference type="Gene3D" id="3.80.10.10">
    <property type="entry name" value="Ribonuclease Inhibitor"/>
    <property type="match status" value="2"/>
</dbReference>
<keyword evidence="5" id="KW-1133">Transmembrane helix</keyword>
<dbReference type="AlphaFoldDB" id="A0A2R6S1M4"/>
<keyword evidence="2" id="KW-0812">Transmembrane</keyword>
<reference evidence="9 10" key="1">
    <citation type="submission" date="2017-07" db="EMBL/GenBank/DDBJ databases">
        <title>An improved, manually edited Actinidia chinensis var. chinensis (kiwifruit) genome highlights the challenges associated with draft genomes and gene prediction in plants.</title>
        <authorList>
            <person name="Pilkington S."/>
            <person name="Crowhurst R."/>
            <person name="Hilario E."/>
            <person name="Nardozza S."/>
            <person name="Fraser L."/>
            <person name="Peng Y."/>
            <person name="Gunaseelan K."/>
            <person name="Simpson R."/>
            <person name="Tahir J."/>
            <person name="Deroles S."/>
            <person name="Templeton K."/>
            <person name="Luo Z."/>
            <person name="Davy M."/>
            <person name="Cheng C."/>
            <person name="Mcneilage M."/>
            <person name="Scaglione D."/>
            <person name="Liu Y."/>
            <person name="Zhang Q."/>
            <person name="Datson P."/>
            <person name="De Silva N."/>
            <person name="Gardiner S."/>
            <person name="Bassett H."/>
            <person name="Chagne D."/>
            <person name="Mccallum J."/>
            <person name="Dzierzon H."/>
            <person name="Deng C."/>
            <person name="Wang Y.-Y."/>
            <person name="Barron N."/>
            <person name="Manako K."/>
            <person name="Bowen J."/>
            <person name="Foster T."/>
            <person name="Erridge Z."/>
            <person name="Tiffin H."/>
            <person name="Waite C."/>
            <person name="Davies K."/>
            <person name="Grierson E."/>
            <person name="Laing W."/>
            <person name="Kirk R."/>
            <person name="Chen X."/>
            <person name="Wood M."/>
            <person name="Montefiori M."/>
            <person name="Brummell D."/>
            <person name="Schwinn K."/>
            <person name="Catanach A."/>
            <person name="Fullerton C."/>
            <person name="Li D."/>
            <person name="Meiyalaghan S."/>
            <person name="Nieuwenhuizen N."/>
            <person name="Read N."/>
            <person name="Prakash R."/>
            <person name="Hunter D."/>
            <person name="Zhang H."/>
            <person name="Mckenzie M."/>
            <person name="Knabel M."/>
            <person name="Harris A."/>
            <person name="Allan A."/>
            <person name="Chen A."/>
            <person name="Janssen B."/>
            <person name="Plunkett B."/>
            <person name="Dwamena C."/>
            <person name="Voogd C."/>
            <person name="Leif D."/>
            <person name="Lafferty D."/>
            <person name="Souleyre E."/>
            <person name="Varkonyi-Gasic E."/>
            <person name="Gambi F."/>
            <person name="Hanley J."/>
            <person name="Yao J.-L."/>
            <person name="Cheung J."/>
            <person name="David K."/>
            <person name="Warren B."/>
            <person name="Marsh K."/>
            <person name="Snowden K."/>
            <person name="Lin-Wang K."/>
            <person name="Brian L."/>
            <person name="Martinez-Sanchez M."/>
            <person name="Wang M."/>
            <person name="Ileperuma N."/>
            <person name="Macnee N."/>
            <person name="Campin R."/>
            <person name="Mcatee P."/>
            <person name="Drummond R."/>
            <person name="Espley R."/>
            <person name="Ireland H."/>
            <person name="Wu R."/>
            <person name="Atkinson R."/>
            <person name="Karunairetnam S."/>
            <person name="Bulley S."/>
            <person name="Chunkath S."/>
            <person name="Hanley Z."/>
            <person name="Storey R."/>
            <person name="Thrimawithana A."/>
            <person name="Thomson S."/>
            <person name="David C."/>
            <person name="Testolin R."/>
        </authorList>
    </citation>
    <scope>NUCLEOTIDE SEQUENCE [LARGE SCALE GENOMIC DNA]</scope>
    <source>
        <strain evidence="10">cv. Red5</strain>
        <tissue evidence="9">Young leaf</tissue>
    </source>
</reference>
<feature type="domain" description="Leucine-rich repeat-containing N-terminal plant-type" evidence="8">
    <location>
        <begin position="378"/>
        <end position="423"/>
    </location>
</feature>
<evidence type="ECO:0000256" key="3">
    <source>
        <dbReference type="ARBA" id="ARBA00022729"/>
    </source>
</evidence>
<dbReference type="STRING" id="1590841.A0A2R6S1M4"/>
<sequence>MATAMVLEPPRTLPDPPASYDTTPSDENDLYNRLKSIQRQIEFIEIQEEYVKDELLVIGQFMIADADSSHLPSSVSLLPRHKPEREEANKKETLDSQASSLVATTLGMALAVGAQLSHVWWMCLATPSHSRAGKARVKTSNPVKPQPQSRMNCPAHIRLLGKYVLRRWCKNVKRAHTKVQICYNKSSTSIEARRYDNVRNLFNDVTDLAEVSQDKYDMVMTRVRELKQELMEASVVVGSNVVSLGDGMSIQEKDSFSLGDGVIPSKRSTNILDLEVAMVVSLVVVAVVVLEELCILSYSSSYLEQGLEWLNKSTEHERAELRQQGPRREWWQPTKKLARPGSPSGSFLLWFAASLSGSLRGRRETREVLARESYGCLEQERTALLQLKDFINHPHGDSLPTWEEALMGEATTDCCQWEGVKCNNTTGRVLQLSLESSLDIGHGYMNASMFLPFEELESLDLSWNSLEGWLPNEVLARESYGCLEQERTALLQLKDFINHPHGDSLPTWEEALMGEATTDCCQWEGVKCNNTTGRVLQLSLESSLDIGHGYMNASMFLPFEELESLDLSWNSLEGWLPNEGFEKLARLNNLEFLDLSVNDFNNSILLDLGGLTSLKTLSLRDNQLDGKIHIDKFRNLTNLQELDLGDNLIDGFITYSGALARRWSYSYPI</sequence>
<dbReference type="GO" id="GO:0051707">
    <property type="term" value="P:response to other organism"/>
    <property type="evidence" value="ECO:0007669"/>
    <property type="project" value="UniProtKB-ARBA"/>
</dbReference>
<dbReference type="GO" id="GO:0006952">
    <property type="term" value="P:defense response"/>
    <property type="evidence" value="ECO:0007669"/>
    <property type="project" value="UniProtKB-ARBA"/>
</dbReference>
<dbReference type="Proteomes" id="UP000241394">
    <property type="component" value="Chromosome LG1"/>
</dbReference>
<comment type="caution">
    <text evidence="9">The sequence shown here is derived from an EMBL/GenBank/DDBJ whole genome shotgun (WGS) entry which is preliminary data.</text>
</comment>
<evidence type="ECO:0000256" key="7">
    <source>
        <dbReference type="SAM" id="MobiDB-lite"/>
    </source>
</evidence>
<proteinExistence type="predicted"/>
<feature type="region of interest" description="Disordered" evidence="7">
    <location>
        <begin position="1"/>
        <end position="27"/>
    </location>
</feature>
<keyword evidence="6" id="KW-0472">Membrane</keyword>
<feature type="compositionally biased region" description="Basic and acidic residues" evidence="7">
    <location>
        <begin position="81"/>
        <end position="94"/>
    </location>
</feature>
<dbReference type="OrthoDB" id="1738872at2759"/>
<keyword evidence="9" id="KW-0675">Receptor</keyword>
<gene>
    <name evidence="9" type="ORF">CEY00_Acc00695</name>
</gene>
<dbReference type="InterPro" id="IPR053211">
    <property type="entry name" value="DNA_repair-toleration"/>
</dbReference>
<dbReference type="PANTHER" id="PTHR48060">
    <property type="entry name" value="DNA DAMAGE-REPAIR/TOLERATION PROTEIN DRT100"/>
    <property type="match status" value="1"/>
</dbReference>
<dbReference type="SMART" id="SM00369">
    <property type="entry name" value="LRR_TYP"/>
    <property type="match status" value="4"/>
</dbReference>
<evidence type="ECO:0000256" key="4">
    <source>
        <dbReference type="ARBA" id="ARBA00022737"/>
    </source>
</evidence>
<dbReference type="Gramene" id="PSS36153">
    <property type="protein sequence ID" value="PSS36153"/>
    <property type="gene ID" value="CEY00_Acc00695"/>
</dbReference>
<keyword evidence="4" id="KW-0677">Repeat</keyword>
<dbReference type="InterPro" id="IPR001611">
    <property type="entry name" value="Leu-rich_rpt"/>
</dbReference>
<keyword evidence="10" id="KW-1185">Reference proteome</keyword>
<feature type="region of interest" description="Disordered" evidence="7">
    <location>
        <begin position="71"/>
        <end position="96"/>
    </location>
</feature>
<keyword evidence="9" id="KW-0808">Transferase</keyword>
<dbReference type="GO" id="GO:0016301">
    <property type="term" value="F:kinase activity"/>
    <property type="evidence" value="ECO:0007669"/>
    <property type="project" value="UniProtKB-KW"/>
</dbReference>
<dbReference type="InterPro" id="IPR003591">
    <property type="entry name" value="Leu-rich_rpt_typical-subtyp"/>
</dbReference>
<evidence type="ECO:0000256" key="5">
    <source>
        <dbReference type="ARBA" id="ARBA00022989"/>
    </source>
</evidence>
<evidence type="ECO:0000256" key="1">
    <source>
        <dbReference type="ARBA" id="ARBA00022614"/>
    </source>
</evidence>
<keyword evidence="3" id="KW-0732">Signal</keyword>
<name>A0A2R6S1M4_ACTCC</name>
<evidence type="ECO:0000313" key="9">
    <source>
        <dbReference type="EMBL" id="PSS36153.1"/>
    </source>
</evidence>
<evidence type="ECO:0000256" key="2">
    <source>
        <dbReference type="ARBA" id="ARBA00022692"/>
    </source>
</evidence>
<dbReference type="PANTHER" id="PTHR48060:SF17">
    <property type="entry name" value="LRR RECEPTOR-LIKE SERINE_THREONINE-PROTEIN KINASE IRK-RELATED"/>
    <property type="match status" value="1"/>
</dbReference>
<organism evidence="9 10">
    <name type="scientific">Actinidia chinensis var. chinensis</name>
    <name type="common">Chinese soft-hair kiwi</name>
    <dbReference type="NCBI Taxonomy" id="1590841"/>
    <lineage>
        <taxon>Eukaryota</taxon>
        <taxon>Viridiplantae</taxon>
        <taxon>Streptophyta</taxon>
        <taxon>Embryophyta</taxon>
        <taxon>Tracheophyta</taxon>
        <taxon>Spermatophyta</taxon>
        <taxon>Magnoliopsida</taxon>
        <taxon>eudicotyledons</taxon>
        <taxon>Gunneridae</taxon>
        <taxon>Pentapetalae</taxon>
        <taxon>asterids</taxon>
        <taxon>Ericales</taxon>
        <taxon>Actinidiaceae</taxon>
        <taxon>Actinidia</taxon>
    </lineage>
</organism>
<dbReference type="SUPFAM" id="SSF52058">
    <property type="entry name" value="L domain-like"/>
    <property type="match status" value="2"/>
</dbReference>
<dbReference type="Pfam" id="PF08263">
    <property type="entry name" value="LRRNT_2"/>
    <property type="match status" value="2"/>
</dbReference>
<dbReference type="InterPro" id="IPR013210">
    <property type="entry name" value="LRR_N_plant-typ"/>
</dbReference>
<evidence type="ECO:0000256" key="6">
    <source>
        <dbReference type="ARBA" id="ARBA00023136"/>
    </source>
</evidence>
<keyword evidence="9" id="KW-0418">Kinase</keyword>
<feature type="domain" description="Leucine-rich repeat-containing N-terminal plant-type" evidence="8">
    <location>
        <begin position="484"/>
        <end position="529"/>
    </location>
</feature>
<protein>
    <submittedName>
        <fullName evidence="9">LRR receptor-like serine/threonine-protein kinase IRK</fullName>
    </submittedName>
</protein>
<keyword evidence="1" id="KW-0433">Leucine-rich repeat</keyword>
<dbReference type="InParanoid" id="A0A2R6S1M4"/>
<dbReference type="Pfam" id="PF00560">
    <property type="entry name" value="LRR_1"/>
    <property type="match status" value="2"/>
</dbReference>